<dbReference type="Gene3D" id="3.90.1680.20">
    <property type="match status" value="1"/>
</dbReference>
<dbReference type="InterPro" id="IPR036590">
    <property type="entry name" value="SRAP-like"/>
</dbReference>
<evidence type="ECO:0000313" key="1">
    <source>
        <dbReference type="EMBL" id="SPH25022.1"/>
    </source>
</evidence>
<dbReference type="EMBL" id="OMOQ01000007">
    <property type="protein sequence ID" value="SPH25022.1"/>
    <property type="molecule type" value="Genomic_DNA"/>
</dbReference>
<dbReference type="RefSeq" id="WP_245890947.1">
    <property type="nucleotide sequence ID" value="NZ_OMOQ01000007.1"/>
</dbReference>
<accession>A0A2R8BNJ5</accession>
<evidence type="ECO:0000313" key="2">
    <source>
        <dbReference type="Proteomes" id="UP000244924"/>
    </source>
</evidence>
<gene>
    <name evidence="1" type="ORF">DEA8626_04057</name>
</gene>
<keyword evidence="2" id="KW-1185">Reference proteome</keyword>
<dbReference type="Proteomes" id="UP000244924">
    <property type="component" value="Unassembled WGS sequence"/>
</dbReference>
<proteinExistence type="predicted"/>
<protein>
    <submittedName>
        <fullName evidence="1">Uncharacterized protein</fullName>
    </submittedName>
</protein>
<dbReference type="AlphaFoldDB" id="A0A2R8BNJ5"/>
<name>A0A2R8BNJ5_9RHOB</name>
<dbReference type="SUPFAM" id="SSF143081">
    <property type="entry name" value="BB1717-like"/>
    <property type="match status" value="1"/>
</dbReference>
<reference evidence="1 2" key="1">
    <citation type="submission" date="2018-03" db="EMBL/GenBank/DDBJ databases">
        <authorList>
            <person name="Keele B.F."/>
        </authorList>
    </citation>
    <scope>NUCLEOTIDE SEQUENCE [LARGE SCALE GENOMIC DNA]</scope>
    <source>
        <strain evidence="1 2">CECT 8626</strain>
    </source>
</reference>
<sequence length="88" mass="9869">MRNLYPLSTGQAAIREIARAMEDETGNQPPLPGIFPGQMAPVVRNTNEGRKLSLLRWGMPSPAFALNGRKVDHGFTKVRNTISSHWRR</sequence>
<organism evidence="1 2">
    <name type="scientific">Albidovulum aquaemixtae</name>
    <dbReference type="NCBI Taxonomy" id="1542388"/>
    <lineage>
        <taxon>Bacteria</taxon>
        <taxon>Pseudomonadati</taxon>
        <taxon>Pseudomonadota</taxon>
        <taxon>Alphaproteobacteria</taxon>
        <taxon>Rhodobacterales</taxon>
        <taxon>Paracoccaceae</taxon>
        <taxon>Albidovulum</taxon>
    </lineage>
</organism>